<dbReference type="InterPro" id="IPR020568">
    <property type="entry name" value="Ribosomal_Su5_D2-typ_SF"/>
</dbReference>
<name>A0A4P9W4M0_9FUNG</name>
<keyword evidence="2" id="KW-0689">Ribosomal protein</keyword>
<evidence type="ECO:0000256" key="2">
    <source>
        <dbReference type="ARBA" id="ARBA00022980"/>
    </source>
</evidence>
<organism evidence="5 6">
    <name type="scientific">Blyttiomyces helicus</name>
    <dbReference type="NCBI Taxonomy" id="388810"/>
    <lineage>
        <taxon>Eukaryota</taxon>
        <taxon>Fungi</taxon>
        <taxon>Fungi incertae sedis</taxon>
        <taxon>Chytridiomycota</taxon>
        <taxon>Chytridiomycota incertae sedis</taxon>
        <taxon>Chytridiomycetes</taxon>
        <taxon>Chytridiomycetes incertae sedis</taxon>
        <taxon>Blyttiomyces</taxon>
    </lineage>
</organism>
<dbReference type="PANTHER" id="PTHR48277">
    <property type="entry name" value="MITOCHONDRIAL RIBOSOMAL PROTEIN S5"/>
    <property type="match status" value="1"/>
</dbReference>
<gene>
    <name evidence="5" type="ORF">BDK51DRAFT_9492</name>
</gene>
<evidence type="ECO:0000313" key="5">
    <source>
        <dbReference type="EMBL" id="RKO86205.1"/>
    </source>
</evidence>
<dbReference type="PANTHER" id="PTHR48277:SF1">
    <property type="entry name" value="MITOCHONDRIAL RIBOSOMAL PROTEIN S5"/>
    <property type="match status" value="1"/>
</dbReference>
<comment type="similarity">
    <text evidence="1">Belongs to the universal ribosomal protein uS5 family.</text>
</comment>
<keyword evidence="6" id="KW-1185">Reference proteome</keyword>
<dbReference type="InterPro" id="IPR000851">
    <property type="entry name" value="Ribosomal_uS5"/>
</dbReference>
<protein>
    <recommendedName>
        <fullName evidence="4">Small ribosomal subunit protein uS5 C-terminal domain-containing protein</fullName>
    </recommendedName>
</protein>
<evidence type="ECO:0000256" key="1">
    <source>
        <dbReference type="ARBA" id="ARBA00008945"/>
    </source>
</evidence>
<sequence length="58" mass="6312">VCRCAGISDISASIFGSTNPMNVARATIEALKNQRRPEMLARHRGKKAVDVEAMYYGG</sequence>
<dbReference type="GO" id="GO:0005840">
    <property type="term" value="C:ribosome"/>
    <property type="evidence" value="ECO:0007669"/>
    <property type="project" value="UniProtKB-KW"/>
</dbReference>
<dbReference type="InterPro" id="IPR014721">
    <property type="entry name" value="Ribsml_uS5_D2-typ_fold_subgr"/>
</dbReference>
<dbReference type="Proteomes" id="UP000269721">
    <property type="component" value="Unassembled WGS sequence"/>
</dbReference>
<dbReference type="GO" id="GO:0003735">
    <property type="term" value="F:structural constituent of ribosome"/>
    <property type="evidence" value="ECO:0007669"/>
    <property type="project" value="InterPro"/>
</dbReference>
<dbReference type="GO" id="GO:0003723">
    <property type="term" value="F:RNA binding"/>
    <property type="evidence" value="ECO:0007669"/>
    <property type="project" value="InterPro"/>
</dbReference>
<evidence type="ECO:0000259" key="4">
    <source>
        <dbReference type="Pfam" id="PF03719"/>
    </source>
</evidence>
<dbReference type="GO" id="GO:1990904">
    <property type="term" value="C:ribonucleoprotein complex"/>
    <property type="evidence" value="ECO:0007669"/>
    <property type="project" value="UniProtKB-KW"/>
</dbReference>
<dbReference type="InterPro" id="IPR005324">
    <property type="entry name" value="Ribosomal_uS5_C"/>
</dbReference>
<reference evidence="6" key="1">
    <citation type="journal article" date="2018" name="Nat. Microbiol.">
        <title>Leveraging single-cell genomics to expand the fungal tree of life.</title>
        <authorList>
            <person name="Ahrendt S.R."/>
            <person name="Quandt C.A."/>
            <person name="Ciobanu D."/>
            <person name="Clum A."/>
            <person name="Salamov A."/>
            <person name="Andreopoulos B."/>
            <person name="Cheng J.F."/>
            <person name="Woyke T."/>
            <person name="Pelin A."/>
            <person name="Henrissat B."/>
            <person name="Reynolds N.K."/>
            <person name="Benny G.L."/>
            <person name="Smith M.E."/>
            <person name="James T.Y."/>
            <person name="Grigoriev I.V."/>
        </authorList>
    </citation>
    <scope>NUCLEOTIDE SEQUENCE [LARGE SCALE GENOMIC DNA]</scope>
</reference>
<feature type="non-terminal residue" evidence="5">
    <location>
        <position position="1"/>
    </location>
</feature>
<dbReference type="Gene3D" id="3.30.230.10">
    <property type="match status" value="1"/>
</dbReference>
<dbReference type="GO" id="GO:0005737">
    <property type="term" value="C:cytoplasm"/>
    <property type="evidence" value="ECO:0007669"/>
    <property type="project" value="UniProtKB-ARBA"/>
</dbReference>
<dbReference type="AlphaFoldDB" id="A0A4P9W4M0"/>
<feature type="non-terminal residue" evidence="5">
    <location>
        <position position="58"/>
    </location>
</feature>
<evidence type="ECO:0000256" key="3">
    <source>
        <dbReference type="ARBA" id="ARBA00023274"/>
    </source>
</evidence>
<dbReference type="SUPFAM" id="SSF54211">
    <property type="entry name" value="Ribosomal protein S5 domain 2-like"/>
    <property type="match status" value="1"/>
</dbReference>
<dbReference type="Pfam" id="PF03719">
    <property type="entry name" value="Ribosomal_S5_C"/>
    <property type="match status" value="1"/>
</dbReference>
<evidence type="ECO:0000313" key="6">
    <source>
        <dbReference type="Proteomes" id="UP000269721"/>
    </source>
</evidence>
<dbReference type="EMBL" id="KZ998392">
    <property type="protein sequence ID" value="RKO86205.1"/>
    <property type="molecule type" value="Genomic_DNA"/>
</dbReference>
<accession>A0A4P9W4M0</accession>
<dbReference type="FunFam" id="3.30.230.10:FF:000002">
    <property type="entry name" value="30S ribosomal protein S5"/>
    <property type="match status" value="1"/>
</dbReference>
<keyword evidence="3" id="KW-0687">Ribonucleoprotein</keyword>
<proteinExistence type="inferred from homology"/>
<dbReference type="OrthoDB" id="309483at2759"/>
<feature type="domain" description="Small ribosomal subunit protein uS5 C-terminal" evidence="4">
    <location>
        <begin position="1"/>
        <end position="44"/>
    </location>
</feature>
<dbReference type="GO" id="GO:0006412">
    <property type="term" value="P:translation"/>
    <property type="evidence" value="ECO:0007669"/>
    <property type="project" value="InterPro"/>
</dbReference>